<dbReference type="AlphaFoldDB" id="A0AAV3RH93"/>
<proteinExistence type="predicted"/>
<protein>
    <recommendedName>
        <fullName evidence="3">DUF4283 domain-containing protein</fullName>
    </recommendedName>
</protein>
<accession>A0AAV3RH93</accession>
<evidence type="ECO:0000313" key="2">
    <source>
        <dbReference type="Proteomes" id="UP001454036"/>
    </source>
</evidence>
<sequence>MSGGNQISSSACDRILLLEALPVAPGQCAATVVTTSLSSDLPDKGQSEGSTSLDFSVVSHLPFFGRVILVIFLVGKQSVGNRGPGTGTNAGNRSLSLGIGGGEVSIQFGWSSPYAKKIPMSNPSKIQFELCEGRGEGQEEVQILDMGMNLFHLVFNDVAQLTRVLQGEPWLFEGYAILLSRWKAKMRIEQVSLETLPVWVQVWNLPLGYVNVHIEEVLRLTREALNKQGC</sequence>
<dbReference type="Proteomes" id="UP001454036">
    <property type="component" value="Unassembled WGS sequence"/>
</dbReference>
<name>A0AAV3RH93_LITER</name>
<gene>
    <name evidence="1" type="ORF">LIER_28427</name>
</gene>
<dbReference type="EMBL" id="BAABME010009455">
    <property type="protein sequence ID" value="GAA0175200.1"/>
    <property type="molecule type" value="Genomic_DNA"/>
</dbReference>
<evidence type="ECO:0000313" key="1">
    <source>
        <dbReference type="EMBL" id="GAA0175200.1"/>
    </source>
</evidence>
<keyword evidence="2" id="KW-1185">Reference proteome</keyword>
<organism evidence="1 2">
    <name type="scientific">Lithospermum erythrorhizon</name>
    <name type="common">Purple gromwell</name>
    <name type="synonym">Lithospermum officinale var. erythrorhizon</name>
    <dbReference type="NCBI Taxonomy" id="34254"/>
    <lineage>
        <taxon>Eukaryota</taxon>
        <taxon>Viridiplantae</taxon>
        <taxon>Streptophyta</taxon>
        <taxon>Embryophyta</taxon>
        <taxon>Tracheophyta</taxon>
        <taxon>Spermatophyta</taxon>
        <taxon>Magnoliopsida</taxon>
        <taxon>eudicotyledons</taxon>
        <taxon>Gunneridae</taxon>
        <taxon>Pentapetalae</taxon>
        <taxon>asterids</taxon>
        <taxon>lamiids</taxon>
        <taxon>Boraginales</taxon>
        <taxon>Boraginaceae</taxon>
        <taxon>Boraginoideae</taxon>
        <taxon>Lithospermeae</taxon>
        <taxon>Lithospermum</taxon>
    </lineage>
</organism>
<comment type="caution">
    <text evidence="1">The sequence shown here is derived from an EMBL/GenBank/DDBJ whole genome shotgun (WGS) entry which is preliminary data.</text>
</comment>
<evidence type="ECO:0008006" key="3">
    <source>
        <dbReference type="Google" id="ProtNLM"/>
    </source>
</evidence>
<reference evidence="1 2" key="1">
    <citation type="submission" date="2024-01" db="EMBL/GenBank/DDBJ databases">
        <title>The complete chloroplast genome sequence of Lithospermum erythrorhizon: insights into the phylogenetic relationship among Boraginaceae species and the maternal lineages of purple gromwells.</title>
        <authorList>
            <person name="Okada T."/>
            <person name="Watanabe K."/>
        </authorList>
    </citation>
    <scope>NUCLEOTIDE SEQUENCE [LARGE SCALE GENOMIC DNA]</scope>
</reference>